<protein>
    <submittedName>
        <fullName evidence="3">Phosphopantetheine--protein transferase domain-containing protein</fullName>
    </submittedName>
</protein>
<dbReference type="Pfam" id="PF01648">
    <property type="entry name" value="ACPS"/>
    <property type="match status" value="1"/>
</dbReference>
<dbReference type="GO" id="GO:0000287">
    <property type="term" value="F:magnesium ion binding"/>
    <property type="evidence" value="ECO:0007669"/>
    <property type="project" value="InterPro"/>
</dbReference>
<dbReference type="AlphaFoldDB" id="A0A1I4Z8X4"/>
<reference evidence="3 4" key="1">
    <citation type="submission" date="2016-10" db="EMBL/GenBank/DDBJ databases">
        <authorList>
            <person name="de Groot N.N."/>
        </authorList>
    </citation>
    <scope>NUCLEOTIDE SEQUENCE [LARGE SCALE GENOMIC DNA]</scope>
    <source>
        <strain evidence="3 4">DSM 17794</strain>
    </source>
</reference>
<dbReference type="OrthoDB" id="663853at2"/>
<dbReference type="InterPro" id="IPR008278">
    <property type="entry name" value="4-PPantetheinyl_Trfase_dom"/>
</dbReference>
<dbReference type="EMBL" id="FOVL01000005">
    <property type="protein sequence ID" value="SFN46463.1"/>
    <property type="molecule type" value="Genomic_DNA"/>
</dbReference>
<evidence type="ECO:0000313" key="3">
    <source>
        <dbReference type="EMBL" id="SFN46463.1"/>
    </source>
</evidence>
<keyword evidence="4" id="KW-1185">Reference proteome</keyword>
<proteinExistence type="predicted"/>
<dbReference type="SUPFAM" id="SSF56214">
    <property type="entry name" value="4'-phosphopantetheinyl transferase"/>
    <property type="match status" value="1"/>
</dbReference>
<feature type="domain" description="4'-phosphopantetheinyl transferase" evidence="2">
    <location>
        <begin position="2"/>
        <end position="88"/>
    </location>
</feature>
<gene>
    <name evidence="3" type="ORF">SAMN05660413_01186</name>
</gene>
<dbReference type="InterPro" id="IPR037143">
    <property type="entry name" value="4-PPantetheinyl_Trfase_dom_sf"/>
</dbReference>
<organism evidence="3 4">
    <name type="scientific">Salegentibacter flavus</name>
    <dbReference type="NCBI Taxonomy" id="287099"/>
    <lineage>
        <taxon>Bacteria</taxon>
        <taxon>Pseudomonadati</taxon>
        <taxon>Bacteroidota</taxon>
        <taxon>Flavobacteriia</taxon>
        <taxon>Flavobacteriales</taxon>
        <taxon>Flavobacteriaceae</taxon>
        <taxon>Salegentibacter</taxon>
    </lineage>
</organism>
<evidence type="ECO:0000313" key="4">
    <source>
        <dbReference type="Proteomes" id="UP000199153"/>
    </source>
</evidence>
<keyword evidence="1 3" id="KW-0808">Transferase</keyword>
<dbReference type="Gene3D" id="3.90.470.20">
    <property type="entry name" value="4'-phosphopantetheinyl transferase domain"/>
    <property type="match status" value="1"/>
</dbReference>
<dbReference type="RefSeq" id="WP_093407093.1">
    <property type="nucleotide sequence ID" value="NZ_FOVL01000005.1"/>
</dbReference>
<evidence type="ECO:0000259" key="2">
    <source>
        <dbReference type="Pfam" id="PF01648"/>
    </source>
</evidence>
<accession>A0A1I4Z8X4</accession>
<name>A0A1I4Z8X4_9FLAO</name>
<dbReference type="Proteomes" id="UP000199153">
    <property type="component" value="Unassembled WGS sequence"/>
</dbReference>
<sequence>MIGNDIVDLQLAKTQSNWRRRGYLQKIFTKEERQQILDSENRDKMIWLFWSMKEAAYKAWQRKHNLAPKFNPCSLECFLQSSNSKSTTGKVIIEEESIFTKSFFNSNFIHSRASCREDEKIIWKSLSSKEDLRQSLLREFVATAGTFSKFPKLKKDRNFIPQFYIDDQALSYNFSLSHHGSFSGFAFSLNNS</sequence>
<evidence type="ECO:0000256" key="1">
    <source>
        <dbReference type="ARBA" id="ARBA00022679"/>
    </source>
</evidence>
<dbReference type="STRING" id="287099.SAMN05660413_01186"/>
<dbReference type="GO" id="GO:0008897">
    <property type="term" value="F:holo-[acyl-carrier-protein] synthase activity"/>
    <property type="evidence" value="ECO:0007669"/>
    <property type="project" value="InterPro"/>
</dbReference>